<dbReference type="InterPro" id="IPR016181">
    <property type="entry name" value="Acyl_CoA_acyltransferase"/>
</dbReference>
<dbReference type="InterPro" id="IPR038740">
    <property type="entry name" value="BioF2-like_GNAT_dom"/>
</dbReference>
<sequence>MRARFLLDILLGPSHIETPVLTVKVDENGSYQVSLAENQDKHGAYTLIDVPDYQPVRFLESLESRNRFTSPLYQGYLIQLNRYNNFEDYFRSRFNAKGARNLKRQGKKLFKEIPARMVTYYGKTERGTLDMLFESLGEFLEKRFEQKEVSNYEIPLLPLYKKMFRKLLPEKKAVIFSLFDADDPIALGIGFVYGDTLYLFNIAYDVDYSQYGPGNQIMMGAVAWCFDKGITRVDMGRGDFLHKRKWVNTSYTYTQIDLYDPKNVGSRLQALLSWTLNTSRFYGIRFLKKLQVHQLAKRWFIWKYRTKQFLSNKNDHYTKNISES</sequence>
<protein>
    <submittedName>
        <fullName evidence="2">GNAT family N-acetyltransferase</fullName>
    </submittedName>
</protein>
<evidence type="ECO:0000313" key="3">
    <source>
        <dbReference type="Proteomes" id="UP000664044"/>
    </source>
</evidence>
<proteinExistence type="predicted"/>
<dbReference type="Gene3D" id="3.40.630.30">
    <property type="match status" value="1"/>
</dbReference>
<name>A0ABS3G2Y2_9FLAO</name>
<dbReference type="RefSeq" id="WP_207031913.1">
    <property type="nucleotide sequence ID" value="NZ_JAFLNL010000002.1"/>
</dbReference>
<evidence type="ECO:0000259" key="1">
    <source>
        <dbReference type="Pfam" id="PF13480"/>
    </source>
</evidence>
<evidence type="ECO:0000313" key="2">
    <source>
        <dbReference type="EMBL" id="MBO0353318.1"/>
    </source>
</evidence>
<organism evidence="2 3">
    <name type="scientific">Flagellimonas aurea</name>
    <dbReference type="NCBI Taxonomy" id="2915619"/>
    <lineage>
        <taxon>Bacteria</taxon>
        <taxon>Pseudomonadati</taxon>
        <taxon>Bacteroidota</taxon>
        <taxon>Flavobacteriia</taxon>
        <taxon>Flavobacteriales</taxon>
        <taxon>Flavobacteriaceae</taxon>
        <taxon>Flagellimonas</taxon>
    </lineage>
</organism>
<comment type="caution">
    <text evidence="2">The sequence shown here is derived from an EMBL/GenBank/DDBJ whole genome shotgun (WGS) entry which is preliminary data.</text>
</comment>
<dbReference type="Proteomes" id="UP000664044">
    <property type="component" value="Unassembled WGS sequence"/>
</dbReference>
<dbReference type="SUPFAM" id="SSF55729">
    <property type="entry name" value="Acyl-CoA N-acyltransferases (Nat)"/>
    <property type="match status" value="1"/>
</dbReference>
<reference evidence="2 3" key="1">
    <citation type="submission" date="2021-03" db="EMBL/GenBank/DDBJ databases">
        <title>Muricauda lutimaris sp. nov. and Muricauda ruestringensis sp. nov, two marine members of the Flavobacteriaceae isolated from deep sea sediments of Western Pacific.</title>
        <authorList>
            <person name="Zhao S."/>
            <person name="Liu R."/>
        </authorList>
    </citation>
    <scope>NUCLEOTIDE SEQUENCE [LARGE SCALE GENOMIC DNA]</scope>
    <source>
        <strain evidence="2 3">BC31-1-A7</strain>
    </source>
</reference>
<accession>A0ABS3G2Y2</accession>
<gene>
    <name evidence="2" type="ORF">J0656_04755</name>
</gene>
<keyword evidence="3" id="KW-1185">Reference proteome</keyword>
<dbReference type="Pfam" id="PF13480">
    <property type="entry name" value="Acetyltransf_6"/>
    <property type="match status" value="1"/>
</dbReference>
<dbReference type="EMBL" id="JAFLNL010000002">
    <property type="protein sequence ID" value="MBO0353318.1"/>
    <property type="molecule type" value="Genomic_DNA"/>
</dbReference>
<feature type="domain" description="BioF2-like acetyltransferase" evidence="1">
    <location>
        <begin position="98"/>
        <end position="244"/>
    </location>
</feature>